<protein>
    <submittedName>
        <fullName evidence="7">Radical SAM domain-containing protein</fullName>
    </submittedName>
</protein>
<organism evidence="7 8">
    <name type="scientific">Desulfonema magnum</name>
    <dbReference type="NCBI Taxonomy" id="45655"/>
    <lineage>
        <taxon>Bacteria</taxon>
        <taxon>Pseudomonadati</taxon>
        <taxon>Thermodesulfobacteriota</taxon>
        <taxon>Desulfobacteria</taxon>
        <taxon>Desulfobacterales</taxon>
        <taxon>Desulfococcaceae</taxon>
        <taxon>Desulfonema</taxon>
    </lineage>
</organism>
<dbReference type="Pfam" id="PF04055">
    <property type="entry name" value="Radical_SAM"/>
    <property type="match status" value="1"/>
</dbReference>
<dbReference type="SUPFAM" id="SSF102114">
    <property type="entry name" value="Radical SAM enzymes"/>
    <property type="match status" value="1"/>
</dbReference>
<keyword evidence="5" id="KW-0411">Iron-sulfur</keyword>
<dbReference type="Proteomes" id="UP000663722">
    <property type="component" value="Chromosome"/>
</dbReference>
<evidence type="ECO:0000256" key="5">
    <source>
        <dbReference type="ARBA" id="ARBA00023014"/>
    </source>
</evidence>
<dbReference type="GO" id="GO:0003824">
    <property type="term" value="F:catalytic activity"/>
    <property type="evidence" value="ECO:0007669"/>
    <property type="project" value="InterPro"/>
</dbReference>
<evidence type="ECO:0000313" key="7">
    <source>
        <dbReference type="EMBL" id="QTA90040.1"/>
    </source>
</evidence>
<dbReference type="InterPro" id="IPR013785">
    <property type="entry name" value="Aldolase_TIM"/>
</dbReference>
<keyword evidence="3" id="KW-0479">Metal-binding</keyword>
<gene>
    <name evidence="7" type="ORF">dnm_061000</name>
</gene>
<dbReference type="GO" id="GO:0051536">
    <property type="term" value="F:iron-sulfur cluster binding"/>
    <property type="evidence" value="ECO:0007669"/>
    <property type="project" value="UniProtKB-KW"/>
</dbReference>
<name>A0A975BS31_9BACT</name>
<sequence>MRYEGPIYRPPSEANSLLIQATAGCPHNRCTFCMIYKNGPRFKIRKNKDIKEDISEAREIYGEYVRTLFFPAGNTIAMKTDDLCEICSFARKTFPHLERITVYGSSQFIHKKGLEDLKRLAEAGLSRIHVGLESGDDVILKRIRKGTHSLQQTEAGKWIMEAGMELSMYVILGIGGKDRTEPHAIETAKVLNNVEPDFIRLRTLVPKINTPLLEEIEKGEFQPLGPHEVLKETGLLIENLEARSYLASDHYTNYINLEGRLPREKTKFLEQINMSLKRDESSFRPFFIGTT</sequence>
<dbReference type="CDD" id="cd01335">
    <property type="entry name" value="Radical_SAM"/>
    <property type="match status" value="1"/>
</dbReference>
<evidence type="ECO:0000256" key="1">
    <source>
        <dbReference type="ARBA" id="ARBA00001966"/>
    </source>
</evidence>
<accession>A0A975BS31</accession>
<dbReference type="GO" id="GO:0046872">
    <property type="term" value="F:metal ion binding"/>
    <property type="evidence" value="ECO:0007669"/>
    <property type="project" value="UniProtKB-KW"/>
</dbReference>
<feature type="domain" description="Radical SAM core" evidence="6">
    <location>
        <begin position="9"/>
        <end position="241"/>
    </location>
</feature>
<dbReference type="InterPro" id="IPR007197">
    <property type="entry name" value="rSAM"/>
</dbReference>
<keyword evidence="8" id="KW-1185">Reference proteome</keyword>
<dbReference type="SFLD" id="SFLDS00029">
    <property type="entry name" value="Radical_SAM"/>
    <property type="match status" value="1"/>
</dbReference>
<dbReference type="PANTHER" id="PTHR43409:SF4">
    <property type="entry name" value="RADICAL SAM SUPERFAMILY PROTEIN"/>
    <property type="match status" value="1"/>
</dbReference>
<evidence type="ECO:0000256" key="3">
    <source>
        <dbReference type="ARBA" id="ARBA00022723"/>
    </source>
</evidence>
<dbReference type="SFLD" id="SFLDG01095">
    <property type="entry name" value="Uncharacterised_Radical_SAM_Su"/>
    <property type="match status" value="1"/>
</dbReference>
<dbReference type="InterPro" id="IPR058240">
    <property type="entry name" value="rSAM_sf"/>
</dbReference>
<evidence type="ECO:0000256" key="4">
    <source>
        <dbReference type="ARBA" id="ARBA00023004"/>
    </source>
</evidence>
<dbReference type="AlphaFoldDB" id="A0A975BS31"/>
<keyword evidence="2" id="KW-0949">S-adenosyl-L-methionine</keyword>
<dbReference type="SMART" id="SM00729">
    <property type="entry name" value="Elp3"/>
    <property type="match status" value="1"/>
</dbReference>
<proteinExistence type="predicted"/>
<dbReference type="InterPro" id="IPR051198">
    <property type="entry name" value="BchE-like"/>
</dbReference>
<evidence type="ECO:0000313" key="8">
    <source>
        <dbReference type="Proteomes" id="UP000663722"/>
    </source>
</evidence>
<dbReference type="RefSeq" id="WP_207678418.1">
    <property type="nucleotide sequence ID" value="NZ_CP061800.1"/>
</dbReference>
<dbReference type="PROSITE" id="PS51918">
    <property type="entry name" value="RADICAL_SAM"/>
    <property type="match status" value="1"/>
</dbReference>
<dbReference type="Gene3D" id="3.20.20.70">
    <property type="entry name" value="Aldolase class I"/>
    <property type="match status" value="1"/>
</dbReference>
<evidence type="ECO:0000256" key="2">
    <source>
        <dbReference type="ARBA" id="ARBA00022691"/>
    </source>
</evidence>
<reference evidence="7" key="1">
    <citation type="journal article" date="2021" name="Microb. Physiol.">
        <title>Proteogenomic Insights into the Physiology of Marine, Sulfate-Reducing, Filamentous Desulfonema limicola and Desulfonema magnum.</title>
        <authorList>
            <person name="Schnaars V."/>
            <person name="Wohlbrand L."/>
            <person name="Scheve S."/>
            <person name="Hinrichs C."/>
            <person name="Reinhardt R."/>
            <person name="Rabus R."/>
        </authorList>
    </citation>
    <scope>NUCLEOTIDE SEQUENCE</scope>
    <source>
        <strain evidence="7">4be13</strain>
    </source>
</reference>
<dbReference type="EMBL" id="CP061800">
    <property type="protein sequence ID" value="QTA90040.1"/>
    <property type="molecule type" value="Genomic_DNA"/>
</dbReference>
<dbReference type="PANTHER" id="PTHR43409">
    <property type="entry name" value="ANAEROBIC MAGNESIUM-PROTOPORPHYRIN IX MONOMETHYL ESTER CYCLASE-RELATED"/>
    <property type="match status" value="1"/>
</dbReference>
<dbReference type="KEGG" id="dmm:dnm_061000"/>
<dbReference type="SFLD" id="SFLDG01082">
    <property type="entry name" value="B12-binding_domain_containing"/>
    <property type="match status" value="1"/>
</dbReference>
<keyword evidence="4" id="KW-0408">Iron</keyword>
<comment type="cofactor">
    <cofactor evidence="1">
        <name>[4Fe-4S] cluster</name>
        <dbReference type="ChEBI" id="CHEBI:49883"/>
    </cofactor>
</comment>
<evidence type="ECO:0000259" key="6">
    <source>
        <dbReference type="PROSITE" id="PS51918"/>
    </source>
</evidence>
<dbReference type="InterPro" id="IPR006638">
    <property type="entry name" value="Elp3/MiaA/NifB-like_rSAM"/>
</dbReference>
<dbReference type="PROSITE" id="PS51257">
    <property type="entry name" value="PROKAR_LIPOPROTEIN"/>
    <property type="match status" value="1"/>
</dbReference>